<reference evidence="1" key="1">
    <citation type="submission" date="2022-07" db="EMBL/GenBank/DDBJ databases">
        <title>Phylogenomic reconstructions and comparative analyses of Kickxellomycotina fungi.</title>
        <authorList>
            <person name="Reynolds N.K."/>
            <person name="Stajich J.E."/>
            <person name="Barry K."/>
            <person name="Grigoriev I.V."/>
            <person name="Crous P."/>
            <person name="Smith M.E."/>
        </authorList>
    </citation>
    <scope>NUCLEOTIDE SEQUENCE</scope>
    <source>
        <strain evidence="1">Benny 63K</strain>
    </source>
</reference>
<protein>
    <submittedName>
        <fullName evidence="1">Uncharacterized protein</fullName>
    </submittedName>
</protein>
<proteinExistence type="predicted"/>
<dbReference type="EMBL" id="JANBPG010002796">
    <property type="protein sequence ID" value="KAJ1884598.1"/>
    <property type="molecule type" value="Genomic_DNA"/>
</dbReference>
<keyword evidence="2" id="KW-1185">Reference proteome</keyword>
<accession>A0ACC1I3S1</accession>
<organism evidence="1 2">
    <name type="scientific">Kickxella alabastrina</name>
    <dbReference type="NCBI Taxonomy" id="61397"/>
    <lineage>
        <taxon>Eukaryota</taxon>
        <taxon>Fungi</taxon>
        <taxon>Fungi incertae sedis</taxon>
        <taxon>Zoopagomycota</taxon>
        <taxon>Kickxellomycotina</taxon>
        <taxon>Kickxellomycetes</taxon>
        <taxon>Kickxellales</taxon>
        <taxon>Kickxellaceae</taxon>
        <taxon>Kickxella</taxon>
    </lineage>
</organism>
<name>A0ACC1I3S1_9FUNG</name>
<dbReference type="Proteomes" id="UP001150581">
    <property type="component" value="Unassembled WGS sequence"/>
</dbReference>
<gene>
    <name evidence="1" type="ORF">LPJ66_010536</name>
</gene>
<evidence type="ECO:0000313" key="1">
    <source>
        <dbReference type="EMBL" id="KAJ1884598.1"/>
    </source>
</evidence>
<sequence length="391" mass="43507">MEDCDTLIKDAWLESVGDGGVDPRNEVAHLHDITQTLKHYQELAGTYPELKCGGLVRLQQDSDDTFTEDTTLSILGDLFANLVVGNKKEQEHKPQLRVHRRVAMSPIGEPLNMLKSVPELIIVIADAMRAHRAIVEHCHILHRDVMPGNILFRRMNDGTVKGMLVDFDHAVNASKGPHTPHHERTGTLPFMCIHALERSQLPRTELDDWETLIYILIWIGTYGFKGANGRDARIKYWVGGQTLEDIAGFKRGNLDNSFSFKSILSEFDSSMDCINVLAELLIMMRDTLIDNAGCSKNGRGANMKQLFNHGNCESSASKVTPGSFPLLSKLALAVQRRDDMNTPVIDPFKVRANMAPTIAKELLVILEDGAEYCRELLIRTGTESSESSTGA</sequence>
<evidence type="ECO:0000313" key="2">
    <source>
        <dbReference type="Proteomes" id="UP001150581"/>
    </source>
</evidence>
<comment type="caution">
    <text evidence="1">The sequence shown here is derived from an EMBL/GenBank/DDBJ whole genome shotgun (WGS) entry which is preliminary data.</text>
</comment>